<dbReference type="EMBL" id="JAVREP010000006">
    <property type="protein sequence ID" value="MDT0329014.1"/>
    <property type="molecule type" value="Genomic_DNA"/>
</dbReference>
<evidence type="ECO:0000313" key="2">
    <source>
        <dbReference type="EMBL" id="MDT0329014.1"/>
    </source>
</evidence>
<dbReference type="InterPro" id="IPR051783">
    <property type="entry name" value="NAD(P)-dependent_oxidoreduct"/>
</dbReference>
<dbReference type="InterPro" id="IPR013120">
    <property type="entry name" value="FAR_NAD-bd"/>
</dbReference>
<feature type="domain" description="Thioester reductase (TE)" evidence="1">
    <location>
        <begin position="12"/>
        <end position="240"/>
    </location>
</feature>
<dbReference type="Pfam" id="PF07993">
    <property type="entry name" value="NAD_binding_4"/>
    <property type="match status" value="1"/>
</dbReference>
<sequence length="359" mass="38469">MIEHEAPESLVVGATGFVGRWVVRELLIRGGPVAATVRGGRDEWLRRWLRDHGADDTGLTTVSADIGRPGLGLSVADGESLARVRDVFNAAALYRFGMPVDEARAVNVTGAVNVLDRAASLPRLRRLVHVSGYRVGREPFPGFPLPTAASRDLYRRLGAYEASKVEGDTAVRLLAGDRGVPVTMVCPATVIGHSATGEAGQYIGPSMLVERLWRGRLAVLPGSPRTFLPVVTVDHLAAFIAAVPEYDEGPLRSHTVLDGATPPLPEMMSLIADHLGVRRPRVTVPVSLVRRLPRALTGVDPEGLSFLSEDRYDTASADRLARAAGLAHPPVEEALRRWASRLVAEDFGHGAAAPGSPPR</sequence>
<keyword evidence="3" id="KW-1185">Reference proteome</keyword>
<gene>
    <name evidence="2" type="ORF">RM479_11385</name>
</gene>
<reference evidence="3" key="1">
    <citation type="submission" date="2023-07" db="EMBL/GenBank/DDBJ databases">
        <title>30 novel species of actinomycetes from the DSMZ collection.</title>
        <authorList>
            <person name="Nouioui I."/>
        </authorList>
    </citation>
    <scope>NUCLEOTIDE SEQUENCE [LARGE SCALE GENOMIC DNA]</scope>
    <source>
        <strain evidence="3">DSM 44743</strain>
    </source>
</reference>
<protein>
    <submittedName>
        <fullName evidence="2">SDR family oxidoreductase</fullName>
    </submittedName>
</protein>
<dbReference type="InterPro" id="IPR036291">
    <property type="entry name" value="NAD(P)-bd_dom_sf"/>
</dbReference>
<name>A0ABU2M8L5_9ACTN</name>
<dbReference type="PANTHER" id="PTHR48079:SF6">
    <property type="entry name" value="NAD(P)-BINDING DOMAIN-CONTAINING PROTEIN-RELATED"/>
    <property type="match status" value="1"/>
</dbReference>
<organism evidence="2 3">
    <name type="scientific">Nocardiopsis lambiniae</name>
    <dbReference type="NCBI Taxonomy" id="3075539"/>
    <lineage>
        <taxon>Bacteria</taxon>
        <taxon>Bacillati</taxon>
        <taxon>Actinomycetota</taxon>
        <taxon>Actinomycetes</taxon>
        <taxon>Streptosporangiales</taxon>
        <taxon>Nocardiopsidaceae</taxon>
        <taxon>Nocardiopsis</taxon>
    </lineage>
</organism>
<dbReference type="Proteomes" id="UP001183390">
    <property type="component" value="Unassembled WGS sequence"/>
</dbReference>
<accession>A0ABU2M8L5</accession>
<dbReference type="SUPFAM" id="SSF51735">
    <property type="entry name" value="NAD(P)-binding Rossmann-fold domains"/>
    <property type="match status" value="1"/>
</dbReference>
<dbReference type="Gene3D" id="3.40.50.720">
    <property type="entry name" value="NAD(P)-binding Rossmann-like Domain"/>
    <property type="match status" value="1"/>
</dbReference>
<proteinExistence type="predicted"/>
<evidence type="ECO:0000259" key="1">
    <source>
        <dbReference type="Pfam" id="PF07993"/>
    </source>
</evidence>
<dbReference type="RefSeq" id="WP_311511683.1">
    <property type="nucleotide sequence ID" value="NZ_JAVREP010000006.1"/>
</dbReference>
<evidence type="ECO:0000313" key="3">
    <source>
        <dbReference type="Proteomes" id="UP001183390"/>
    </source>
</evidence>
<dbReference type="PANTHER" id="PTHR48079">
    <property type="entry name" value="PROTEIN YEEZ"/>
    <property type="match status" value="1"/>
</dbReference>
<comment type="caution">
    <text evidence="2">The sequence shown here is derived from an EMBL/GenBank/DDBJ whole genome shotgun (WGS) entry which is preliminary data.</text>
</comment>